<dbReference type="Pfam" id="PF17754">
    <property type="entry name" value="TetR_C_14"/>
    <property type="match status" value="1"/>
</dbReference>
<dbReference type="InterPro" id="IPR009057">
    <property type="entry name" value="Homeodomain-like_sf"/>
</dbReference>
<organism evidence="6 7">
    <name type="scientific">Mycolicibacterium aubagnense</name>
    <dbReference type="NCBI Taxonomy" id="319707"/>
    <lineage>
        <taxon>Bacteria</taxon>
        <taxon>Bacillati</taxon>
        <taxon>Actinomycetota</taxon>
        <taxon>Actinomycetes</taxon>
        <taxon>Mycobacteriales</taxon>
        <taxon>Mycobacteriaceae</taxon>
        <taxon>Mycolicibacterium</taxon>
    </lineage>
</organism>
<dbReference type="Gene3D" id="1.10.357.10">
    <property type="entry name" value="Tetracycline Repressor, domain 2"/>
    <property type="match status" value="1"/>
</dbReference>
<proteinExistence type="predicted"/>
<dbReference type="RefSeq" id="WP_138231889.1">
    <property type="nucleotide sequence ID" value="NZ_AP022577.1"/>
</dbReference>
<dbReference type="PROSITE" id="PS50977">
    <property type="entry name" value="HTH_TETR_2"/>
    <property type="match status" value="1"/>
</dbReference>
<dbReference type="Gene3D" id="1.10.10.60">
    <property type="entry name" value="Homeodomain-like"/>
    <property type="match status" value="1"/>
</dbReference>
<dbReference type="InterPro" id="IPR001647">
    <property type="entry name" value="HTH_TetR"/>
</dbReference>
<name>A0ABN5YUA8_9MYCO</name>
<dbReference type="Pfam" id="PF00440">
    <property type="entry name" value="TetR_N"/>
    <property type="match status" value="1"/>
</dbReference>
<keyword evidence="7" id="KW-1185">Reference proteome</keyword>
<evidence type="ECO:0000313" key="7">
    <source>
        <dbReference type="Proteomes" id="UP000465609"/>
    </source>
</evidence>
<dbReference type="InterPro" id="IPR050109">
    <property type="entry name" value="HTH-type_TetR-like_transc_reg"/>
</dbReference>
<dbReference type="InterPro" id="IPR041347">
    <property type="entry name" value="MftR_C"/>
</dbReference>
<keyword evidence="3" id="KW-0804">Transcription</keyword>
<protein>
    <submittedName>
        <fullName evidence="6">TetR family transcriptional regulator</fullName>
    </submittedName>
</protein>
<dbReference type="PANTHER" id="PTHR30055:SF238">
    <property type="entry name" value="MYCOFACTOCIN BIOSYNTHESIS TRANSCRIPTIONAL REGULATOR MFTR-RELATED"/>
    <property type="match status" value="1"/>
</dbReference>
<keyword evidence="2 4" id="KW-0238">DNA-binding</keyword>
<dbReference type="EMBL" id="AP022577">
    <property type="protein sequence ID" value="BBX83974.1"/>
    <property type="molecule type" value="Genomic_DNA"/>
</dbReference>
<reference evidence="6 7" key="1">
    <citation type="journal article" date="2019" name="Emerg. Microbes Infect.">
        <title>Comprehensive subspecies identification of 175 nontuberculous mycobacteria species based on 7547 genomic profiles.</title>
        <authorList>
            <person name="Matsumoto Y."/>
            <person name="Kinjo T."/>
            <person name="Motooka D."/>
            <person name="Nabeya D."/>
            <person name="Jung N."/>
            <person name="Uechi K."/>
            <person name="Horii T."/>
            <person name="Iida T."/>
            <person name="Fujita J."/>
            <person name="Nakamura S."/>
        </authorList>
    </citation>
    <scope>NUCLEOTIDE SEQUENCE [LARGE SCALE GENOMIC DNA]</scope>
    <source>
        <strain evidence="6 7">JCM 15296</strain>
    </source>
</reference>
<accession>A0ABN5YUA8</accession>
<evidence type="ECO:0000256" key="1">
    <source>
        <dbReference type="ARBA" id="ARBA00023015"/>
    </source>
</evidence>
<evidence type="ECO:0000256" key="3">
    <source>
        <dbReference type="ARBA" id="ARBA00023163"/>
    </source>
</evidence>
<feature type="DNA-binding region" description="H-T-H motif" evidence="4">
    <location>
        <begin position="39"/>
        <end position="58"/>
    </location>
</feature>
<dbReference type="Proteomes" id="UP000465609">
    <property type="component" value="Chromosome"/>
</dbReference>
<evidence type="ECO:0000256" key="4">
    <source>
        <dbReference type="PROSITE-ProRule" id="PRU00335"/>
    </source>
</evidence>
<evidence type="ECO:0000256" key="2">
    <source>
        <dbReference type="ARBA" id="ARBA00023125"/>
    </source>
</evidence>
<keyword evidence="1" id="KW-0805">Transcription regulation</keyword>
<dbReference type="SUPFAM" id="SSF46689">
    <property type="entry name" value="Homeodomain-like"/>
    <property type="match status" value="1"/>
</dbReference>
<dbReference type="PANTHER" id="PTHR30055">
    <property type="entry name" value="HTH-TYPE TRANSCRIPTIONAL REGULATOR RUTR"/>
    <property type="match status" value="1"/>
</dbReference>
<evidence type="ECO:0000313" key="6">
    <source>
        <dbReference type="EMBL" id="BBX83974.1"/>
    </source>
</evidence>
<gene>
    <name evidence="6" type="ORF">MAUB_18470</name>
</gene>
<feature type="domain" description="HTH tetR-type" evidence="5">
    <location>
        <begin position="15"/>
        <end position="76"/>
    </location>
</feature>
<sequence>MPESAESGLRERKKLDTRRALSDAALQLAFDRGGLDTVTREEIAALAGVSLRTFNNYFTGKYEALAYRIAERMRRSVAVFRSRPADEPLWTSIVEAVTGTLEAEMADITGADVVADRRELVEVRKLLMRTEVRNAVPHDLYEDWVSAIAERTGLGPDDMYPRLVAAVVRAVGDAAMEAYASADPPVAITGLMRAGFDAVVAGLPEPNRTERRSDHAR</sequence>
<evidence type="ECO:0000259" key="5">
    <source>
        <dbReference type="PROSITE" id="PS50977"/>
    </source>
</evidence>